<feature type="transmembrane region" description="Helical" evidence="2">
    <location>
        <begin position="70"/>
        <end position="91"/>
    </location>
</feature>
<name>A0ABR1RMA9_9PEZI</name>
<evidence type="ECO:0000313" key="4">
    <source>
        <dbReference type="Proteomes" id="UP001396898"/>
    </source>
</evidence>
<reference evidence="3 4" key="1">
    <citation type="submission" date="2023-01" db="EMBL/GenBank/DDBJ databases">
        <title>Analysis of 21 Apiospora genomes using comparative genomics revels a genus with tremendous synthesis potential of carbohydrate active enzymes and secondary metabolites.</title>
        <authorList>
            <person name="Sorensen T."/>
        </authorList>
    </citation>
    <scope>NUCLEOTIDE SEQUENCE [LARGE SCALE GENOMIC DNA]</scope>
    <source>
        <strain evidence="3 4">CBS 20057</strain>
    </source>
</reference>
<keyword evidence="2" id="KW-1133">Transmembrane helix</keyword>
<evidence type="ECO:0000313" key="3">
    <source>
        <dbReference type="EMBL" id="KAK8015987.1"/>
    </source>
</evidence>
<protein>
    <submittedName>
        <fullName evidence="3">Uncharacterized protein</fullName>
    </submittedName>
</protein>
<comment type="caution">
    <text evidence="3">The sequence shown here is derived from an EMBL/GenBank/DDBJ whole genome shotgun (WGS) entry which is preliminary data.</text>
</comment>
<evidence type="ECO:0000256" key="1">
    <source>
        <dbReference type="SAM" id="MobiDB-lite"/>
    </source>
</evidence>
<sequence length="264" mass="27263">MSETSLDRSTSGVVAPPTNSSSSISISSSSISNSISSSTAAAPTSSSSNGILKVEFQWPNLGLTGSGPTGIPPVVSLLVSLGLATFLWAWVRRLLLSSEKGRRVAGALRLYEDETIAAAAARAVRLSPAGQDAARRRHIAFCDAAVAATAAAHQLAPKVELGTPAGWLAQGYLRAAEAHSSLAFAEEEKAGDASEKALAAAAAIASLVGVEVEGDAQALPPGPQDRHHHQRRSSSLGGHQPVRHPCQACHHPVEGHPARPPPPW</sequence>
<accession>A0ABR1RMA9</accession>
<dbReference type="EMBL" id="JAQQWI010000012">
    <property type="protein sequence ID" value="KAK8015987.1"/>
    <property type="molecule type" value="Genomic_DNA"/>
</dbReference>
<feature type="compositionally biased region" description="Polar residues" evidence="1">
    <location>
        <begin position="1"/>
        <end position="12"/>
    </location>
</feature>
<organism evidence="3 4">
    <name type="scientific">Apiospora marii</name>
    <dbReference type="NCBI Taxonomy" id="335849"/>
    <lineage>
        <taxon>Eukaryota</taxon>
        <taxon>Fungi</taxon>
        <taxon>Dikarya</taxon>
        <taxon>Ascomycota</taxon>
        <taxon>Pezizomycotina</taxon>
        <taxon>Sordariomycetes</taxon>
        <taxon>Xylariomycetidae</taxon>
        <taxon>Amphisphaeriales</taxon>
        <taxon>Apiosporaceae</taxon>
        <taxon>Apiospora</taxon>
    </lineage>
</organism>
<feature type="region of interest" description="Disordered" evidence="1">
    <location>
        <begin position="215"/>
        <end position="264"/>
    </location>
</feature>
<dbReference type="Proteomes" id="UP001396898">
    <property type="component" value="Unassembled WGS sequence"/>
</dbReference>
<gene>
    <name evidence="3" type="ORF">PG991_008875</name>
</gene>
<keyword evidence="2" id="KW-0812">Transmembrane</keyword>
<keyword evidence="2" id="KW-0472">Membrane</keyword>
<evidence type="ECO:0000256" key="2">
    <source>
        <dbReference type="SAM" id="Phobius"/>
    </source>
</evidence>
<keyword evidence="4" id="KW-1185">Reference proteome</keyword>
<feature type="compositionally biased region" description="Low complexity" evidence="1">
    <location>
        <begin position="15"/>
        <end position="28"/>
    </location>
</feature>
<feature type="region of interest" description="Disordered" evidence="1">
    <location>
        <begin position="1"/>
        <end position="28"/>
    </location>
</feature>
<proteinExistence type="predicted"/>